<evidence type="ECO:0000313" key="2">
    <source>
        <dbReference type="Proteomes" id="UP000095658"/>
    </source>
</evidence>
<name>A0A1E7DTJ7_9BACI</name>
<accession>A0A1E7DTJ7</accession>
<reference evidence="1 2" key="1">
    <citation type="submission" date="2016-06" db="EMBL/GenBank/DDBJ databases">
        <title>Domibacillus iocasae genome sequencing.</title>
        <authorList>
            <person name="Verma A."/>
            <person name="Pal Y."/>
            <person name="Ojha A.K."/>
            <person name="Krishnamurthi S."/>
        </authorList>
    </citation>
    <scope>NUCLEOTIDE SEQUENCE [LARGE SCALE GENOMIC DNA]</scope>
    <source>
        <strain evidence="1 2">DSM 29979</strain>
    </source>
</reference>
<dbReference type="AlphaFoldDB" id="A0A1E7DTJ7"/>
<comment type="caution">
    <text evidence="1">The sequence shown here is derived from an EMBL/GenBank/DDBJ whole genome shotgun (WGS) entry which is preliminary data.</text>
</comment>
<dbReference type="EMBL" id="MAMP01000007">
    <property type="protein sequence ID" value="OES46008.1"/>
    <property type="molecule type" value="Genomic_DNA"/>
</dbReference>
<dbReference type="Proteomes" id="UP000095658">
    <property type="component" value="Unassembled WGS sequence"/>
</dbReference>
<gene>
    <name evidence="1" type="ORF">BA724_16720</name>
</gene>
<proteinExistence type="predicted"/>
<organism evidence="1 2">
    <name type="scientific">Domibacillus iocasae</name>
    <dbReference type="NCBI Taxonomy" id="1714016"/>
    <lineage>
        <taxon>Bacteria</taxon>
        <taxon>Bacillati</taxon>
        <taxon>Bacillota</taxon>
        <taxon>Bacilli</taxon>
        <taxon>Bacillales</taxon>
        <taxon>Bacillaceae</taxon>
        <taxon>Domibacillus</taxon>
    </lineage>
</organism>
<evidence type="ECO:0000313" key="1">
    <source>
        <dbReference type="EMBL" id="OES46008.1"/>
    </source>
</evidence>
<protein>
    <submittedName>
        <fullName evidence="1">Uncharacterized protein</fullName>
    </submittedName>
</protein>
<sequence>MKLLEEGIRLKKALDDETRLVYAGVWKRYADEKELKKYMMSMLLLCDETGIPPLPAAQSADDIYEVVIGMVN</sequence>
<dbReference type="RefSeq" id="WP_069937385.1">
    <property type="nucleotide sequence ID" value="NZ_MAMP01000007.1"/>
</dbReference>
<keyword evidence="2" id="KW-1185">Reference proteome</keyword>